<gene>
    <name evidence="5" type="ORF">HO133_003572</name>
</gene>
<dbReference type="GO" id="GO:0000976">
    <property type="term" value="F:transcription cis-regulatory region binding"/>
    <property type="evidence" value="ECO:0007669"/>
    <property type="project" value="TreeGrafter"/>
</dbReference>
<reference evidence="5 6" key="1">
    <citation type="journal article" date="2020" name="Genomics">
        <title>Complete, high-quality genomes from long-read metagenomic sequencing of two wolf lichen thalli reveals enigmatic genome architecture.</title>
        <authorList>
            <person name="McKenzie S.K."/>
            <person name="Walston R.F."/>
            <person name="Allen J.L."/>
        </authorList>
    </citation>
    <scope>NUCLEOTIDE SEQUENCE [LARGE SCALE GENOMIC DNA]</scope>
    <source>
        <strain evidence="5">WasteWater1</strain>
    </source>
</reference>
<dbReference type="Pfam" id="PF00023">
    <property type="entry name" value="Ank"/>
    <property type="match status" value="1"/>
</dbReference>
<keyword evidence="2 3" id="KW-0040">ANK repeat</keyword>
<feature type="repeat" description="ANK" evidence="3">
    <location>
        <begin position="693"/>
        <end position="725"/>
    </location>
</feature>
<dbReference type="PROSITE" id="PS50297">
    <property type="entry name" value="ANK_REP_REGION"/>
    <property type="match status" value="10"/>
</dbReference>
<feature type="repeat" description="ANK" evidence="3">
    <location>
        <begin position="759"/>
        <end position="791"/>
    </location>
</feature>
<sequence>MDPVSIAAAVGPALKTLYSVTTTLYTFITSAKKVGKSLEDLQGEVRGLTRVLEDIEAFPKDTVIAQTSYASSRTDGAWDPIHNAIQDTQRTIEALQKVLDRLGPPSKVTNGFKKAVKQVQLNINSEEISNIRAINCRTNDNIFNVINPKIDTILPLVSKVEGLIKQVENLSSQWTTKDDKLPMDFRNPHIAGHTQQLKRTAEAVIASASTVIESQSTIVSGKDRQHPSSASSGELSEELRKCDIEEWITRLTVNYEEPRSESDSASELMPDDSVSSIGLNRRRRSQQINEAGMPGSTSETGKGPGPPKRMDNRRKTPTKDIFEEKLAHRKPNEKIKSVSIEEDLDLDIAFEQIPTGHRADPNVGTSYNKKSAKELVAALMMRFEAKKWNSNDALLELAKTAAGQGVGSRSDTEGALLYLLGKGANVNAIDANAKTALHHLSNGENTALIDLLVERNADINVKNEQGLTALHLAAVKGNTPVVEILLKSGVDIEQKSENALSLAASWGRAPTVDCLLKAGANIHAREGGNNTSLSLAALNGHTEVASMLVNAGSSVDAKNEFCSTPLSEAAFWGRTEVVEVLLRAGALVNVKDDKGNTPLHHAARSGYTGVVEVLLKAGASVNVKDNEGDTPLHDVIYWGRFEVVEVLLKAGASVNVKDNEGDTPLHHTVYRGYTGVVEVLLKAGAWVNMKDNKGITPLHDAVYWGHTGVVEVLLKAGASVNVKDDKGITPLHDAVYWGHTGVVEVLLKAGANLEAREDLGQTPLVLAAYWGHRTSIELLLAAGADKRARTNYGETVLHRSLCYAHPQDCNKEWCAICAESVTRKDIAKLLCERGADPSAKRNDGKSVLSWLREHHHVYPKSEQQVLIRVLKEYGAK</sequence>
<evidence type="ECO:0000256" key="1">
    <source>
        <dbReference type="ARBA" id="ARBA00022737"/>
    </source>
</evidence>
<dbReference type="PANTHER" id="PTHR24193:SF121">
    <property type="entry name" value="ADA2A-CONTAINING COMPLEX COMPONENT 3, ISOFORM D"/>
    <property type="match status" value="1"/>
</dbReference>
<dbReference type="PROSITE" id="PS50088">
    <property type="entry name" value="ANK_REPEAT"/>
    <property type="match status" value="11"/>
</dbReference>
<proteinExistence type="predicted"/>
<feature type="repeat" description="ANK" evidence="3">
    <location>
        <begin position="528"/>
        <end position="560"/>
    </location>
</feature>
<dbReference type="Proteomes" id="UP000593566">
    <property type="component" value="Unassembled WGS sequence"/>
</dbReference>
<dbReference type="PANTHER" id="PTHR24193">
    <property type="entry name" value="ANKYRIN REPEAT PROTEIN"/>
    <property type="match status" value="1"/>
</dbReference>
<feature type="region of interest" description="Disordered" evidence="4">
    <location>
        <begin position="256"/>
        <end position="325"/>
    </location>
</feature>
<evidence type="ECO:0008006" key="7">
    <source>
        <dbReference type="Google" id="ProtNLM"/>
    </source>
</evidence>
<organism evidence="5 6">
    <name type="scientific">Letharia lupina</name>
    <dbReference type="NCBI Taxonomy" id="560253"/>
    <lineage>
        <taxon>Eukaryota</taxon>
        <taxon>Fungi</taxon>
        <taxon>Dikarya</taxon>
        <taxon>Ascomycota</taxon>
        <taxon>Pezizomycotina</taxon>
        <taxon>Lecanoromycetes</taxon>
        <taxon>OSLEUM clade</taxon>
        <taxon>Lecanoromycetidae</taxon>
        <taxon>Lecanorales</taxon>
        <taxon>Lecanorineae</taxon>
        <taxon>Parmeliaceae</taxon>
        <taxon>Letharia</taxon>
    </lineage>
</organism>
<dbReference type="RefSeq" id="XP_037149182.1">
    <property type="nucleotide sequence ID" value="XM_037294494.1"/>
</dbReference>
<evidence type="ECO:0000313" key="6">
    <source>
        <dbReference type="Proteomes" id="UP000593566"/>
    </source>
</evidence>
<dbReference type="GO" id="GO:0005634">
    <property type="term" value="C:nucleus"/>
    <property type="evidence" value="ECO:0007669"/>
    <property type="project" value="TreeGrafter"/>
</dbReference>
<keyword evidence="6" id="KW-1185">Reference proteome</keyword>
<accession>A0A8H6CA51</accession>
<dbReference type="EMBL" id="JACCJB010000018">
    <property type="protein sequence ID" value="KAF6219747.1"/>
    <property type="molecule type" value="Genomic_DNA"/>
</dbReference>
<dbReference type="SMART" id="SM00248">
    <property type="entry name" value="ANK"/>
    <property type="match status" value="13"/>
</dbReference>
<keyword evidence="1" id="KW-0677">Repeat</keyword>
<dbReference type="SUPFAM" id="SSF48403">
    <property type="entry name" value="Ankyrin repeat"/>
    <property type="match status" value="2"/>
</dbReference>
<dbReference type="GO" id="GO:0045944">
    <property type="term" value="P:positive regulation of transcription by RNA polymerase II"/>
    <property type="evidence" value="ECO:0007669"/>
    <property type="project" value="TreeGrafter"/>
</dbReference>
<dbReference type="Gene3D" id="1.25.40.20">
    <property type="entry name" value="Ankyrin repeat-containing domain"/>
    <property type="match status" value="5"/>
</dbReference>
<feature type="repeat" description="ANK" evidence="3">
    <location>
        <begin position="726"/>
        <end position="758"/>
    </location>
</feature>
<evidence type="ECO:0000256" key="4">
    <source>
        <dbReference type="SAM" id="MobiDB-lite"/>
    </source>
</evidence>
<dbReference type="PRINTS" id="PR01415">
    <property type="entry name" value="ANKYRIN"/>
</dbReference>
<feature type="repeat" description="ANK" evidence="3">
    <location>
        <begin position="564"/>
        <end position="593"/>
    </location>
</feature>
<dbReference type="GeneID" id="59331983"/>
<evidence type="ECO:0000313" key="5">
    <source>
        <dbReference type="EMBL" id="KAF6219747.1"/>
    </source>
</evidence>
<feature type="repeat" description="ANK" evidence="3">
    <location>
        <begin position="432"/>
        <end position="464"/>
    </location>
</feature>
<feature type="repeat" description="ANK" evidence="3">
    <location>
        <begin position="660"/>
        <end position="692"/>
    </location>
</feature>
<dbReference type="Pfam" id="PF12796">
    <property type="entry name" value="Ank_2"/>
    <property type="match status" value="3"/>
</dbReference>
<feature type="repeat" description="ANK" evidence="3">
    <location>
        <begin position="465"/>
        <end position="497"/>
    </location>
</feature>
<evidence type="ECO:0000256" key="3">
    <source>
        <dbReference type="PROSITE-ProRule" id="PRU00023"/>
    </source>
</evidence>
<name>A0A8H6CA51_9LECA</name>
<feature type="repeat" description="ANK" evidence="3">
    <location>
        <begin position="627"/>
        <end position="659"/>
    </location>
</feature>
<dbReference type="InterPro" id="IPR002110">
    <property type="entry name" value="Ankyrin_rpt"/>
</dbReference>
<feature type="region of interest" description="Disordered" evidence="4">
    <location>
        <begin position="216"/>
        <end position="237"/>
    </location>
</feature>
<evidence type="ECO:0000256" key="2">
    <source>
        <dbReference type="ARBA" id="ARBA00023043"/>
    </source>
</evidence>
<dbReference type="AlphaFoldDB" id="A0A8H6CA51"/>
<dbReference type="Pfam" id="PF13637">
    <property type="entry name" value="Ank_4"/>
    <property type="match status" value="1"/>
</dbReference>
<feature type="repeat" description="ANK" evidence="3">
    <location>
        <begin position="495"/>
        <end position="527"/>
    </location>
</feature>
<dbReference type="InterPro" id="IPR050663">
    <property type="entry name" value="Ankyrin-SOCS_Box"/>
</dbReference>
<dbReference type="InterPro" id="IPR036770">
    <property type="entry name" value="Ankyrin_rpt-contain_sf"/>
</dbReference>
<comment type="caution">
    <text evidence="5">The sequence shown here is derived from an EMBL/GenBank/DDBJ whole genome shotgun (WGS) entry which is preliminary data.</text>
</comment>
<feature type="repeat" description="ANK" evidence="3">
    <location>
        <begin position="594"/>
        <end position="626"/>
    </location>
</feature>
<protein>
    <recommendedName>
        <fullName evidence="7">Ankyrin repeat protein</fullName>
    </recommendedName>
</protein>
<feature type="compositionally biased region" description="Basic and acidic residues" evidence="4">
    <location>
        <begin position="308"/>
        <end position="325"/>
    </location>
</feature>